<evidence type="ECO:0000313" key="2">
    <source>
        <dbReference type="EMBL" id="AGB46493.1"/>
    </source>
</evidence>
<dbReference type="EMBL" id="CP003358">
    <property type="protein sequence ID" value="AGB46493.1"/>
    <property type="molecule type" value="Genomic_DNA"/>
</dbReference>
<keyword evidence="3" id="KW-1185">Reference proteome</keyword>
<proteinExistence type="predicted"/>
<dbReference type="KEGG" id="mam:Mesau_04150"/>
<dbReference type="GeneID" id="90991489"/>
<dbReference type="AlphaFoldDB" id="L0KQX6"/>
<name>L0KQX6_MESAW</name>
<dbReference type="Pfam" id="PF07791">
    <property type="entry name" value="Imm11"/>
    <property type="match status" value="1"/>
</dbReference>
<reference evidence="3" key="1">
    <citation type="submission" date="2012-02" db="EMBL/GenBank/DDBJ databases">
        <title>Complete sequence of Mesorhizobium australicum WSM2073.</title>
        <authorList>
            <person name="Lucas S."/>
            <person name="Han J."/>
            <person name="Lapidus A."/>
            <person name="Cheng J.-F."/>
            <person name="Goodwin L."/>
            <person name="Pitluck S."/>
            <person name="Peters L."/>
            <person name="Gu W."/>
            <person name="Detter J.C."/>
            <person name="Han C."/>
            <person name="Tapia R."/>
            <person name="Land M."/>
            <person name="Hauser L."/>
            <person name="Kyrpides N."/>
            <person name="Ivanova N."/>
            <person name="Pagani I."/>
            <person name="Reeve W.G."/>
            <person name="Howieson J.G."/>
            <person name="Tiwari R.P."/>
            <person name="O'Hara G.W."/>
            <person name="Atkins C.A."/>
            <person name="Ronson C.W."/>
            <person name="Nandasena K.G."/>
            <person name="Woyke T."/>
        </authorList>
    </citation>
    <scope>NUCLEOTIDE SEQUENCE [LARGE SCALE GENOMIC DNA]</scope>
    <source>
        <strain evidence="3">LMG 24608 / HAMBI 3006 / WSM2073</strain>
    </source>
</reference>
<dbReference type="RefSeq" id="WP_015317905.1">
    <property type="nucleotide sequence ID" value="NC_019973.1"/>
</dbReference>
<dbReference type="InterPro" id="IPR012433">
    <property type="entry name" value="Imm11"/>
</dbReference>
<gene>
    <name evidence="2" type="ordered locus">Mesau_04150</name>
</gene>
<dbReference type="HOGENOM" id="CLU_1265702_0_0_5"/>
<feature type="domain" description="Immunity MXAN-0049 protein" evidence="1">
    <location>
        <begin position="98"/>
        <end position="177"/>
    </location>
</feature>
<organism evidence="2 3">
    <name type="scientific">Mesorhizobium australicum (strain HAMBI 3006 / LMG 24608 / WSM2073)</name>
    <dbReference type="NCBI Taxonomy" id="754035"/>
    <lineage>
        <taxon>Bacteria</taxon>
        <taxon>Pseudomonadati</taxon>
        <taxon>Pseudomonadota</taxon>
        <taxon>Alphaproteobacteria</taxon>
        <taxon>Hyphomicrobiales</taxon>
        <taxon>Phyllobacteriaceae</taxon>
        <taxon>Mesorhizobium</taxon>
    </lineage>
</organism>
<evidence type="ECO:0000259" key="1">
    <source>
        <dbReference type="Pfam" id="PF07791"/>
    </source>
</evidence>
<evidence type="ECO:0000313" key="3">
    <source>
        <dbReference type="Proteomes" id="UP000010998"/>
    </source>
</evidence>
<accession>L0KQX6</accession>
<dbReference type="Proteomes" id="UP000010998">
    <property type="component" value="Chromosome"/>
</dbReference>
<sequence>MKIYSPRVVEGQEWVLPQQAEDYQLFASLGDLGQKRWRPPRMKFLREQEDGTPRLYSDFPWLGEHVLILRSTALKLLRPILEPYGDFLSLRADEPISLFNVTNVVDAMDEERSRTVRFDDGGIMMIENLVLRPEAIGGAEIFKLPERPDGVRLSDIYLQETIVRQIGELGFKGIAFELVWNDEAVGRDRIEYRGMERRAPVSFASLRRFWSGLLRKRGL</sequence>
<dbReference type="eggNOG" id="ENOG50339TE">
    <property type="taxonomic scope" value="Bacteria"/>
</dbReference>
<protein>
    <recommendedName>
        <fullName evidence="1">Immunity MXAN-0049 protein domain-containing protein</fullName>
    </recommendedName>
</protein>
<dbReference type="OrthoDB" id="8072781at2"/>
<dbReference type="STRING" id="754035.Mesau_04150"/>